<evidence type="ECO:0000256" key="3">
    <source>
        <dbReference type="ARBA" id="ARBA00022741"/>
    </source>
</evidence>
<dbReference type="PANTHER" id="PTHR43820">
    <property type="entry name" value="HIGH-AFFINITY BRANCHED-CHAIN AMINO ACID TRANSPORT ATP-BINDING PROTEIN LIVF"/>
    <property type="match status" value="1"/>
</dbReference>
<dbReference type="PROSITE" id="PS00211">
    <property type="entry name" value="ABC_TRANSPORTER_1"/>
    <property type="match status" value="1"/>
</dbReference>
<dbReference type="GO" id="GO:0016887">
    <property type="term" value="F:ATP hydrolysis activity"/>
    <property type="evidence" value="ECO:0007669"/>
    <property type="project" value="InterPro"/>
</dbReference>
<feature type="compositionally biased region" description="Basic and acidic residues" evidence="6">
    <location>
        <begin position="245"/>
        <end position="258"/>
    </location>
</feature>
<dbReference type="PROSITE" id="PS50893">
    <property type="entry name" value="ABC_TRANSPORTER_2"/>
    <property type="match status" value="1"/>
</dbReference>
<proteinExistence type="inferred from homology"/>
<protein>
    <recommendedName>
        <fullName evidence="7">ABC transporter domain-containing protein</fullName>
    </recommendedName>
</protein>
<dbReference type="EMBL" id="MZMV01000030">
    <property type="protein sequence ID" value="OWV05206.1"/>
    <property type="molecule type" value="Genomic_DNA"/>
</dbReference>
<dbReference type="AlphaFoldDB" id="A0A246RJJ6"/>
<dbReference type="GO" id="GO:0015807">
    <property type="term" value="P:L-amino acid transport"/>
    <property type="evidence" value="ECO:0007669"/>
    <property type="project" value="TreeGrafter"/>
</dbReference>
<reference evidence="8 9" key="1">
    <citation type="submission" date="2017-03" db="EMBL/GenBank/DDBJ databases">
        <title>Whole genome sequence of Micromonospora wenchangensis, isolated from mangrove soil.</title>
        <authorList>
            <person name="Yang H."/>
        </authorList>
    </citation>
    <scope>NUCLEOTIDE SEQUENCE [LARGE SCALE GENOMIC DNA]</scope>
    <source>
        <strain evidence="8 9">CCTCC AA 2012002</strain>
    </source>
</reference>
<dbReference type="InterPro" id="IPR052156">
    <property type="entry name" value="BCAA_Transport_ATP-bd_LivF"/>
</dbReference>
<keyword evidence="2" id="KW-0813">Transport</keyword>
<sequence length="285" mass="30565">MLHVRDLTAGHRPDTPVVRSVSFHLPTPGVYAIVGANGAGKTTLLHTLAGHLRATTGQVHLGGRDLTGLLPHHLARAGVALAPQGRRLWPSLTVRDHLTVTRPATDDGFNVDDLFDLFPPLAARRRHHGHQLSGGEQQMLTIARALRTNPRLLLADEPTEGLSPRIAGQVIAVLRDLPDRGVTVLVALPQAHTATAVADRVYALNAGQLSDPPDGHVDLLVGDHRTPSNAHRSSHHARPPPARRALADHPRREHHQAGDRSPGNAPNPTNGTTMPPCLTTEANPR</sequence>
<dbReference type="GO" id="GO:0005524">
    <property type="term" value="F:ATP binding"/>
    <property type="evidence" value="ECO:0007669"/>
    <property type="project" value="UniProtKB-KW"/>
</dbReference>
<dbReference type="PANTHER" id="PTHR43820:SF4">
    <property type="entry name" value="HIGH-AFFINITY BRANCHED-CHAIN AMINO ACID TRANSPORT ATP-BINDING PROTEIN LIVF"/>
    <property type="match status" value="1"/>
</dbReference>
<dbReference type="OrthoDB" id="3463137at2"/>
<dbReference type="InterPro" id="IPR003593">
    <property type="entry name" value="AAA+_ATPase"/>
</dbReference>
<keyword evidence="9" id="KW-1185">Reference proteome</keyword>
<dbReference type="SMART" id="SM00382">
    <property type="entry name" value="AAA"/>
    <property type="match status" value="1"/>
</dbReference>
<comment type="similarity">
    <text evidence="1">Belongs to the ABC transporter superfamily.</text>
</comment>
<keyword evidence="5" id="KW-0029">Amino-acid transport</keyword>
<evidence type="ECO:0000313" key="8">
    <source>
        <dbReference type="EMBL" id="OWV05206.1"/>
    </source>
</evidence>
<feature type="compositionally biased region" description="Basic and acidic residues" evidence="6">
    <location>
        <begin position="215"/>
        <end position="226"/>
    </location>
</feature>
<feature type="compositionally biased region" description="Polar residues" evidence="6">
    <location>
        <begin position="264"/>
        <end position="273"/>
    </location>
</feature>
<dbReference type="Pfam" id="PF00005">
    <property type="entry name" value="ABC_tran"/>
    <property type="match status" value="1"/>
</dbReference>
<accession>A0A246RJJ6</accession>
<dbReference type="InterPro" id="IPR027417">
    <property type="entry name" value="P-loop_NTPase"/>
</dbReference>
<evidence type="ECO:0000313" key="9">
    <source>
        <dbReference type="Proteomes" id="UP000197174"/>
    </source>
</evidence>
<dbReference type="SUPFAM" id="SSF52540">
    <property type="entry name" value="P-loop containing nucleoside triphosphate hydrolases"/>
    <property type="match status" value="1"/>
</dbReference>
<name>A0A246RJJ6_9ACTN</name>
<gene>
    <name evidence="8" type="ORF">B5D80_18310</name>
</gene>
<dbReference type="InterPro" id="IPR017871">
    <property type="entry name" value="ABC_transporter-like_CS"/>
</dbReference>
<evidence type="ECO:0000256" key="5">
    <source>
        <dbReference type="ARBA" id="ARBA00022970"/>
    </source>
</evidence>
<organism evidence="8 9">
    <name type="scientific">Micromonospora wenchangensis</name>
    <dbReference type="NCBI Taxonomy" id="1185415"/>
    <lineage>
        <taxon>Bacteria</taxon>
        <taxon>Bacillati</taxon>
        <taxon>Actinomycetota</taxon>
        <taxon>Actinomycetes</taxon>
        <taxon>Micromonosporales</taxon>
        <taxon>Micromonosporaceae</taxon>
        <taxon>Micromonospora</taxon>
    </lineage>
</organism>
<feature type="domain" description="ABC transporter" evidence="7">
    <location>
        <begin position="2"/>
        <end position="231"/>
    </location>
</feature>
<feature type="region of interest" description="Disordered" evidence="6">
    <location>
        <begin position="215"/>
        <end position="285"/>
    </location>
</feature>
<evidence type="ECO:0000259" key="7">
    <source>
        <dbReference type="PROSITE" id="PS50893"/>
    </source>
</evidence>
<dbReference type="Proteomes" id="UP000197174">
    <property type="component" value="Unassembled WGS sequence"/>
</dbReference>
<dbReference type="RefSeq" id="WP_088645106.1">
    <property type="nucleotide sequence ID" value="NZ_MZMV01000030.1"/>
</dbReference>
<evidence type="ECO:0000256" key="4">
    <source>
        <dbReference type="ARBA" id="ARBA00022840"/>
    </source>
</evidence>
<evidence type="ECO:0000256" key="2">
    <source>
        <dbReference type="ARBA" id="ARBA00022448"/>
    </source>
</evidence>
<comment type="caution">
    <text evidence="8">The sequence shown here is derived from an EMBL/GenBank/DDBJ whole genome shotgun (WGS) entry which is preliminary data.</text>
</comment>
<dbReference type="Gene3D" id="3.40.50.300">
    <property type="entry name" value="P-loop containing nucleotide triphosphate hydrolases"/>
    <property type="match status" value="1"/>
</dbReference>
<keyword evidence="4" id="KW-0067">ATP-binding</keyword>
<dbReference type="InterPro" id="IPR003439">
    <property type="entry name" value="ABC_transporter-like_ATP-bd"/>
</dbReference>
<keyword evidence="3" id="KW-0547">Nucleotide-binding</keyword>
<evidence type="ECO:0000256" key="6">
    <source>
        <dbReference type="SAM" id="MobiDB-lite"/>
    </source>
</evidence>
<dbReference type="GO" id="GO:0015658">
    <property type="term" value="F:branched-chain amino acid transmembrane transporter activity"/>
    <property type="evidence" value="ECO:0007669"/>
    <property type="project" value="TreeGrafter"/>
</dbReference>
<evidence type="ECO:0000256" key="1">
    <source>
        <dbReference type="ARBA" id="ARBA00005417"/>
    </source>
</evidence>